<evidence type="ECO:0000313" key="2">
    <source>
        <dbReference type="Proteomes" id="UP000027238"/>
    </source>
</evidence>
<dbReference type="HOGENOM" id="CLU_1786742_0_0_1"/>
<dbReference type="Proteomes" id="UP000027238">
    <property type="component" value="Unassembled WGS sequence"/>
</dbReference>
<sequence>MAQTEANAAMNAMVSNADALRLEIRRRSKTFQPTSLSPSMNELLAHWKVRFDRFRHEILKKSPSETPTGEDVEACFWVMHRYMEKNGEKVSYWYYKNGLEVVLMNLTFYHHDFQWTAHNRLRLDGLFNRLFLSGVFKEEPKNITR</sequence>
<dbReference type="AlphaFoldDB" id="A0A066WZS2"/>
<dbReference type="EMBL" id="JMSE01001327">
    <property type="protein sequence ID" value="KDN62408.1"/>
    <property type="molecule type" value="Genomic_DNA"/>
</dbReference>
<dbReference type="STRING" id="1173701.A0A066WZS2"/>
<accession>A0A066WZS2</accession>
<organism evidence="1 2">
    <name type="scientific">Colletotrichum sublineola</name>
    <name type="common">Sorghum anthracnose fungus</name>
    <dbReference type="NCBI Taxonomy" id="1173701"/>
    <lineage>
        <taxon>Eukaryota</taxon>
        <taxon>Fungi</taxon>
        <taxon>Dikarya</taxon>
        <taxon>Ascomycota</taxon>
        <taxon>Pezizomycotina</taxon>
        <taxon>Sordariomycetes</taxon>
        <taxon>Hypocreomycetidae</taxon>
        <taxon>Glomerellales</taxon>
        <taxon>Glomerellaceae</taxon>
        <taxon>Colletotrichum</taxon>
        <taxon>Colletotrichum graminicola species complex</taxon>
    </lineage>
</organism>
<gene>
    <name evidence="1" type="ORF">CSUB01_02438</name>
</gene>
<comment type="caution">
    <text evidence="1">The sequence shown here is derived from an EMBL/GenBank/DDBJ whole genome shotgun (WGS) entry which is preliminary data.</text>
</comment>
<name>A0A066WZS2_COLSU</name>
<dbReference type="OrthoDB" id="5105613at2759"/>
<keyword evidence="2" id="KW-1185">Reference proteome</keyword>
<evidence type="ECO:0000313" key="1">
    <source>
        <dbReference type="EMBL" id="KDN62408.1"/>
    </source>
</evidence>
<protein>
    <submittedName>
        <fullName evidence="1">Uncharacterized protein</fullName>
    </submittedName>
</protein>
<reference evidence="2" key="1">
    <citation type="journal article" date="2014" name="Genome Announc.">
        <title>Draft genome sequence of Colletotrichum sublineola, a destructive pathogen of cultivated sorghum.</title>
        <authorList>
            <person name="Baroncelli R."/>
            <person name="Sanz-Martin J.M."/>
            <person name="Rech G.E."/>
            <person name="Sukno S.A."/>
            <person name="Thon M.R."/>
        </authorList>
    </citation>
    <scope>NUCLEOTIDE SEQUENCE [LARGE SCALE GENOMIC DNA]</scope>
    <source>
        <strain evidence="2">TX430BB</strain>
    </source>
</reference>
<proteinExistence type="predicted"/>